<evidence type="ECO:0000256" key="2">
    <source>
        <dbReference type="RuleBase" id="RU362097"/>
    </source>
</evidence>
<evidence type="ECO:0000256" key="1">
    <source>
        <dbReference type="ARBA" id="ARBA00007613"/>
    </source>
</evidence>
<dbReference type="InterPro" id="IPR010131">
    <property type="entry name" value="MdtP/NodT-like"/>
</dbReference>
<organism evidence="3 4">
    <name type="scientific">Alistipes intestinihominis</name>
    <dbReference type="NCBI Taxonomy" id="3133172"/>
    <lineage>
        <taxon>Bacteria</taxon>
        <taxon>Pseudomonadati</taxon>
        <taxon>Bacteroidota</taxon>
        <taxon>Bacteroidia</taxon>
        <taxon>Bacteroidales</taxon>
        <taxon>Rikenellaceae</taxon>
        <taxon>Alistipes</taxon>
    </lineage>
</organism>
<dbReference type="PANTHER" id="PTHR30203">
    <property type="entry name" value="OUTER MEMBRANE CATION EFFLUX PROTEIN"/>
    <property type="match status" value="1"/>
</dbReference>
<dbReference type="NCBIfam" id="TIGR01845">
    <property type="entry name" value="outer_NodT"/>
    <property type="match status" value="1"/>
</dbReference>
<name>A0ABV1GZA9_9BACT</name>
<accession>A0ABV1GZA9</accession>
<keyword evidence="2" id="KW-0564">Palmitate</keyword>
<dbReference type="PANTHER" id="PTHR30203:SF33">
    <property type="entry name" value="BLR4455 PROTEIN"/>
    <property type="match status" value="1"/>
</dbReference>
<evidence type="ECO:0000313" key="4">
    <source>
        <dbReference type="Proteomes" id="UP001460202"/>
    </source>
</evidence>
<dbReference type="Gene3D" id="2.20.200.10">
    <property type="entry name" value="Outer membrane efflux proteins (OEP)"/>
    <property type="match status" value="1"/>
</dbReference>
<dbReference type="SUPFAM" id="SSF56954">
    <property type="entry name" value="Outer membrane efflux proteins (OEP)"/>
    <property type="match status" value="1"/>
</dbReference>
<dbReference type="InterPro" id="IPR003423">
    <property type="entry name" value="OMP_efflux"/>
</dbReference>
<keyword evidence="2" id="KW-1134">Transmembrane beta strand</keyword>
<proteinExistence type="inferred from homology"/>
<comment type="similarity">
    <text evidence="1 2">Belongs to the outer membrane factor (OMF) (TC 1.B.17) family.</text>
</comment>
<dbReference type="Gene3D" id="1.20.1600.10">
    <property type="entry name" value="Outer membrane efflux proteins (OEP)"/>
    <property type="match status" value="1"/>
</dbReference>
<sequence>MKKILIICAAAALTGCGIYKPYTRPEVNTAGLYGTAETADTTTLGDIRWQEMFTDPQLQALIALALENNTDLQSAGWRVKEAEATLKSARLAYLPSFNFAPQGSLSSFDGATPTKTYSIPVTASWQIDIFNGLTNAKRKAKALYLQSKEYEQAVKTQLISSVANLYYTLLMLDSQYAVTEETAAKWRQSVETMRAMKDAGMTNEAGVAQYEGNTLSIEASLHDIAYQRTQIENSLCSLLGEAPHTIGRGSLDNQQLPDDLTVGVPLQMLSNRPDIRSAEYSLMQSYYATASARSALYPSITLSGSLGWTNSSGAGIVNPGKLLWSAAGSLLQPIFNANANRARVKIAKAQQEESLLAFQQALLNAGAEVNNALVQSQSARAKTDLRARQIAAMERAVESTELLMQHGSTTYLEVLTAQQSLLSARLSQISDRFDEIQGIVNLYQALGGGRDITEEK</sequence>
<dbReference type="GeneID" id="78178489"/>
<keyword evidence="2" id="KW-0812">Transmembrane</keyword>
<evidence type="ECO:0000313" key="3">
    <source>
        <dbReference type="EMBL" id="MEQ2545752.1"/>
    </source>
</evidence>
<reference evidence="3 4" key="1">
    <citation type="submission" date="2024-03" db="EMBL/GenBank/DDBJ databases">
        <title>Human intestinal bacterial collection.</title>
        <authorList>
            <person name="Pauvert C."/>
            <person name="Hitch T.C.A."/>
            <person name="Clavel T."/>
        </authorList>
    </citation>
    <scope>NUCLEOTIDE SEQUENCE [LARGE SCALE GENOMIC DNA]</scope>
    <source>
        <strain evidence="3 4">CLA-KB-H122</strain>
    </source>
</reference>
<dbReference type="PROSITE" id="PS51257">
    <property type="entry name" value="PROKAR_LIPOPROTEIN"/>
    <property type="match status" value="1"/>
</dbReference>
<protein>
    <submittedName>
        <fullName evidence="3">TolC family protein</fullName>
    </submittedName>
</protein>
<dbReference type="Pfam" id="PF02321">
    <property type="entry name" value="OEP"/>
    <property type="match status" value="2"/>
</dbReference>
<dbReference type="EMBL" id="JBBMFL010000016">
    <property type="protein sequence ID" value="MEQ2545752.1"/>
    <property type="molecule type" value="Genomic_DNA"/>
</dbReference>
<comment type="subcellular location">
    <subcellularLocation>
        <location evidence="2">Cell membrane</location>
        <topology evidence="2">Lipid-anchor</topology>
    </subcellularLocation>
</comment>
<dbReference type="Proteomes" id="UP001460202">
    <property type="component" value="Unassembled WGS sequence"/>
</dbReference>
<comment type="caution">
    <text evidence="3">The sequence shown here is derived from an EMBL/GenBank/DDBJ whole genome shotgun (WGS) entry which is preliminary data.</text>
</comment>
<keyword evidence="2" id="KW-0449">Lipoprotein</keyword>
<keyword evidence="2" id="KW-0472">Membrane</keyword>
<dbReference type="RefSeq" id="WP_129649962.1">
    <property type="nucleotide sequence ID" value="NZ_JBBMFL010000016.1"/>
</dbReference>
<gene>
    <name evidence="3" type="ORF">WMO46_12440</name>
</gene>
<keyword evidence="4" id="KW-1185">Reference proteome</keyword>